<dbReference type="OrthoDB" id="5859546at2759"/>
<reference evidence="2 3" key="1">
    <citation type="submission" date="2014-03" db="EMBL/GenBank/DDBJ databases">
        <title>Draft genome of the hookworm Oesophagostomum dentatum.</title>
        <authorList>
            <person name="Mitreva M."/>
        </authorList>
    </citation>
    <scope>NUCLEOTIDE SEQUENCE [LARGE SCALE GENOMIC DNA]</scope>
    <source>
        <strain evidence="2 3">OD-Hann</strain>
    </source>
</reference>
<dbReference type="Proteomes" id="UP000053660">
    <property type="component" value="Unassembled WGS sequence"/>
</dbReference>
<dbReference type="PANTHER" id="PTHR47331">
    <property type="entry name" value="PHD-TYPE DOMAIN-CONTAINING PROTEIN"/>
    <property type="match status" value="1"/>
</dbReference>
<name>A0A0B1TDH2_OESDE</name>
<protein>
    <submittedName>
        <fullName evidence="2">Uncharacterized protein</fullName>
    </submittedName>
</protein>
<dbReference type="AlphaFoldDB" id="A0A0B1TDH2"/>
<dbReference type="Pfam" id="PF05380">
    <property type="entry name" value="Peptidase_A17"/>
    <property type="match status" value="1"/>
</dbReference>
<evidence type="ECO:0000313" key="2">
    <source>
        <dbReference type="EMBL" id="KHJ93420.1"/>
    </source>
</evidence>
<evidence type="ECO:0000313" key="3">
    <source>
        <dbReference type="Proteomes" id="UP000053660"/>
    </source>
</evidence>
<sequence>MDTGSGLSFVDAKLVDELQLKVEGKTTLRLKTFGTKVAKEEEHRVVEVCMIDREGITHKCQLFDSPVIACKVNKPQLTAEDLQYIKENSIQLSTLPDDYNKPRILLGCDHLWEMVEGGKHRLPSGLHLINTKFGYMVSGKKKPSSAEEENPAVLQTETSQEKQDIWDNYWKMESSGTNEYTGTEKDEKNMTDEKVMKKFKETIVKKPDGQKNLYVEPRHDGGNQRRSLKQYKESKKIFNNLNTNIREFAANDEEIRSKLAEEDRNPSDMTKVLGIEWNTKEDKLVIECVMQPTQKITKRMVLHVNTSPSALDEILSEEDQEQWKKLCDSMRGFKKEFLRRITNKNASHQLIAYSDASNSAMAACVYIRQNQEQKLVIAKSKLPSLKGVHTIPKLEMNALTMRQG</sequence>
<gene>
    <name evidence="2" type="ORF">OESDEN_06675</name>
</gene>
<dbReference type="EMBL" id="KN550782">
    <property type="protein sequence ID" value="KHJ93420.1"/>
    <property type="molecule type" value="Genomic_DNA"/>
</dbReference>
<dbReference type="InterPro" id="IPR008042">
    <property type="entry name" value="Retrotrans_Pao"/>
</dbReference>
<keyword evidence="3" id="KW-1185">Reference proteome</keyword>
<feature type="region of interest" description="Disordered" evidence="1">
    <location>
        <begin position="139"/>
        <end position="161"/>
    </location>
</feature>
<dbReference type="PANTHER" id="PTHR47331:SF5">
    <property type="entry name" value="RIBONUCLEASE H"/>
    <property type="match status" value="1"/>
</dbReference>
<organism evidence="2 3">
    <name type="scientific">Oesophagostomum dentatum</name>
    <name type="common">Nodular worm</name>
    <dbReference type="NCBI Taxonomy" id="61180"/>
    <lineage>
        <taxon>Eukaryota</taxon>
        <taxon>Metazoa</taxon>
        <taxon>Ecdysozoa</taxon>
        <taxon>Nematoda</taxon>
        <taxon>Chromadorea</taxon>
        <taxon>Rhabditida</taxon>
        <taxon>Rhabditina</taxon>
        <taxon>Rhabditomorpha</taxon>
        <taxon>Strongyloidea</taxon>
        <taxon>Strongylidae</taxon>
        <taxon>Oesophagostomum</taxon>
    </lineage>
</organism>
<proteinExistence type="predicted"/>
<evidence type="ECO:0000256" key="1">
    <source>
        <dbReference type="SAM" id="MobiDB-lite"/>
    </source>
</evidence>
<accession>A0A0B1TDH2</accession>